<dbReference type="Proteomes" id="UP000287609">
    <property type="component" value="Unassembled WGS sequence"/>
</dbReference>
<dbReference type="EC" id="7.6.2.9" evidence="9"/>
<sequence length="275" mass="30462">MNNFISTYFTKSLNAVDNQMTQNGIDHDFGSSIMLRGITKSYDGVTVLDDVTLDIESGELLCLVGDSGCGKTTLLRCIAGLESLDAGNIYVGGERVTDRMPNRRGISMVFQDHALFPDLTVRENVSFALRFKGLRKKARLAAADEILNLLGFSDLADAKPDALSDGQQQIVALARELVRRPRVLLLDDPLSRVDPVTRAALRRRLRTIQSQFDMTIVLVTRDQNDAFDIADRLAVMRNGTIEQVGTPYDVLEHPLTLDVAEIMAQRSNIIARPLN</sequence>
<evidence type="ECO:0000259" key="10">
    <source>
        <dbReference type="PROSITE" id="PS50893"/>
    </source>
</evidence>
<dbReference type="FunFam" id="3.40.50.300:FF:000425">
    <property type="entry name" value="Probable ABC transporter, ATP-binding subunit"/>
    <property type="match status" value="1"/>
</dbReference>
<dbReference type="PROSITE" id="PS50893">
    <property type="entry name" value="ABC_TRANSPORTER_2"/>
    <property type="match status" value="1"/>
</dbReference>
<dbReference type="CDD" id="cd03259">
    <property type="entry name" value="ABC_Carb_Solutes_like"/>
    <property type="match status" value="1"/>
</dbReference>
<keyword evidence="12" id="KW-1185">Reference proteome</keyword>
<dbReference type="RefSeq" id="WP_125963610.1">
    <property type="nucleotide sequence ID" value="NZ_QXGM01000002.1"/>
</dbReference>
<comment type="caution">
    <text evidence="11">The sequence shown here is derived from an EMBL/GenBank/DDBJ whole genome shotgun (WGS) entry which is preliminary data.</text>
</comment>
<keyword evidence="3" id="KW-0410">Iron transport</keyword>
<dbReference type="SUPFAM" id="SSF52540">
    <property type="entry name" value="P-loop containing nucleoside triphosphate hydrolases"/>
    <property type="match status" value="1"/>
</dbReference>
<dbReference type="SMART" id="SM00382">
    <property type="entry name" value="AAA"/>
    <property type="match status" value="1"/>
</dbReference>
<dbReference type="EMBL" id="QXGM01000002">
    <property type="protein sequence ID" value="RSX54932.1"/>
    <property type="molecule type" value="Genomic_DNA"/>
</dbReference>
<gene>
    <name evidence="11" type="ORF">D2E26_0986</name>
</gene>
<dbReference type="PANTHER" id="PTHR42781:SF4">
    <property type="entry name" value="SPERMIDINE_PUTRESCINE IMPORT ATP-BINDING PROTEIN POTA"/>
    <property type="match status" value="1"/>
</dbReference>
<dbReference type="OrthoDB" id="9802264at2"/>
<evidence type="ECO:0000256" key="8">
    <source>
        <dbReference type="ARBA" id="ARBA00023136"/>
    </source>
</evidence>
<evidence type="ECO:0000256" key="1">
    <source>
        <dbReference type="ARBA" id="ARBA00022448"/>
    </source>
</evidence>
<protein>
    <recommendedName>
        <fullName evidence="9">ABC-type quaternary amine transporter</fullName>
        <ecNumber evidence="9">7.6.2.9</ecNumber>
    </recommendedName>
</protein>
<evidence type="ECO:0000256" key="9">
    <source>
        <dbReference type="ARBA" id="ARBA00066388"/>
    </source>
</evidence>
<keyword evidence="6" id="KW-0408">Iron</keyword>
<dbReference type="InterPro" id="IPR015853">
    <property type="entry name" value="ABC_transpr_FbpC"/>
</dbReference>
<evidence type="ECO:0000256" key="6">
    <source>
        <dbReference type="ARBA" id="ARBA00023004"/>
    </source>
</evidence>
<dbReference type="InterPro" id="IPR003593">
    <property type="entry name" value="AAA+_ATPase"/>
</dbReference>
<dbReference type="Pfam" id="PF00005">
    <property type="entry name" value="ABC_tran"/>
    <property type="match status" value="1"/>
</dbReference>
<evidence type="ECO:0000256" key="7">
    <source>
        <dbReference type="ARBA" id="ARBA00023065"/>
    </source>
</evidence>
<proteinExistence type="predicted"/>
<keyword evidence="7" id="KW-0406">Ion transport</keyword>
<evidence type="ECO:0000256" key="3">
    <source>
        <dbReference type="ARBA" id="ARBA00022496"/>
    </source>
</evidence>
<name>A0A430FQ06_9BIFI</name>
<dbReference type="InterPro" id="IPR027417">
    <property type="entry name" value="P-loop_NTPase"/>
</dbReference>
<accession>A0A430FQ06</accession>
<dbReference type="GO" id="GO:0015418">
    <property type="term" value="F:ABC-type quaternary ammonium compound transporting activity"/>
    <property type="evidence" value="ECO:0007669"/>
    <property type="project" value="UniProtKB-EC"/>
</dbReference>
<dbReference type="GO" id="GO:0015408">
    <property type="term" value="F:ABC-type ferric iron transporter activity"/>
    <property type="evidence" value="ECO:0007669"/>
    <property type="project" value="InterPro"/>
</dbReference>
<keyword evidence="2" id="KW-1003">Cell membrane</keyword>
<dbReference type="GO" id="GO:0016020">
    <property type="term" value="C:membrane"/>
    <property type="evidence" value="ECO:0007669"/>
    <property type="project" value="InterPro"/>
</dbReference>
<dbReference type="PANTHER" id="PTHR42781">
    <property type="entry name" value="SPERMIDINE/PUTRESCINE IMPORT ATP-BINDING PROTEIN POTA"/>
    <property type="match status" value="1"/>
</dbReference>
<keyword evidence="5 11" id="KW-0067">ATP-binding</keyword>
<evidence type="ECO:0000256" key="4">
    <source>
        <dbReference type="ARBA" id="ARBA00022741"/>
    </source>
</evidence>
<keyword evidence="8" id="KW-0472">Membrane</keyword>
<keyword evidence="1" id="KW-0813">Transport</keyword>
<organism evidence="11 12">
    <name type="scientific">Bifidobacterium dolichotidis</name>
    <dbReference type="NCBI Taxonomy" id="2306976"/>
    <lineage>
        <taxon>Bacteria</taxon>
        <taxon>Bacillati</taxon>
        <taxon>Actinomycetota</taxon>
        <taxon>Actinomycetes</taxon>
        <taxon>Bifidobacteriales</taxon>
        <taxon>Bifidobacteriaceae</taxon>
        <taxon>Bifidobacterium</taxon>
    </lineage>
</organism>
<keyword evidence="4" id="KW-0547">Nucleotide-binding</keyword>
<evidence type="ECO:0000313" key="11">
    <source>
        <dbReference type="EMBL" id="RSX54932.1"/>
    </source>
</evidence>
<dbReference type="GO" id="GO:0005524">
    <property type="term" value="F:ATP binding"/>
    <property type="evidence" value="ECO:0007669"/>
    <property type="project" value="UniProtKB-KW"/>
</dbReference>
<reference evidence="11 12" key="1">
    <citation type="submission" date="2018-09" db="EMBL/GenBank/DDBJ databases">
        <title>Characterization of the phylogenetic diversity of five novel species belonging to the genus Bifidobacterium.</title>
        <authorList>
            <person name="Lugli G.A."/>
            <person name="Duranti S."/>
            <person name="Milani C."/>
        </authorList>
    </citation>
    <scope>NUCLEOTIDE SEQUENCE [LARGE SCALE GENOMIC DNA]</scope>
    <source>
        <strain evidence="11 12">2036B</strain>
    </source>
</reference>
<dbReference type="Gene3D" id="3.40.50.300">
    <property type="entry name" value="P-loop containing nucleotide triphosphate hydrolases"/>
    <property type="match status" value="1"/>
</dbReference>
<evidence type="ECO:0000256" key="5">
    <source>
        <dbReference type="ARBA" id="ARBA00022840"/>
    </source>
</evidence>
<evidence type="ECO:0000256" key="2">
    <source>
        <dbReference type="ARBA" id="ARBA00022475"/>
    </source>
</evidence>
<evidence type="ECO:0000313" key="12">
    <source>
        <dbReference type="Proteomes" id="UP000287609"/>
    </source>
</evidence>
<dbReference type="InterPro" id="IPR003439">
    <property type="entry name" value="ABC_transporter-like_ATP-bd"/>
</dbReference>
<dbReference type="InterPro" id="IPR050093">
    <property type="entry name" value="ABC_SmlMolc_Importer"/>
</dbReference>
<dbReference type="AlphaFoldDB" id="A0A430FQ06"/>
<dbReference type="GO" id="GO:0016887">
    <property type="term" value="F:ATP hydrolysis activity"/>
    <property type="evidence" value="ECO:0007669"/>
    <property type="project" value="InterPro"/>
</dbReference>
<feature type="domain" description="ABC transporter" evidence="10">
    <location>
        <begin position="33"/>
        <end position="263"/>
    </location>
</feature>